<accession>A0A0D9XNE6</accession>
<evidence type="ECO:0000256" key="1">
    <source>
        <dbReference type="SAM" id="Phobius"/>
    </source>
</evidence>
<proteinExistence type="predicted"/>
<dbReference type="Proteomes" id="UP000032180">
    <property type="component" value="Chromosome 11"/>
</dbReference>
<reference evidence="2 3" key="1">
    <citation type="submission" date="2012-08" db="EMBL/GenBank/DDBJ databases">
        <title>Oryza genome evolution.</title>
        <authorList>
            <person name="Wing R.A."/>
        </authorList>
    </citation>
    <scope>NUCLEOTIDE SEQUENCE</scope>
</reference>
<keyword evidence="3" id="KW-1185">Reference proteome</keyword>
<evidence type="ECO:0000313" key="2">
    <source>
        <dbReference type="EnsemblPlants" id="LPERR11G00910.2"/>
    </source>
</evidence>
<sequence>MECYGDCKNRQPSKKDQKTLIPTTTSLAGIAVSGNVVVVVVQLRLPTRRRRRLLLSNHHRH</sequence>
<organism evidence="2 3">
    <name type="scientific">Leersia perrieri</name>
    <dbReference type="NCBI Taxonomy" id="77586"/>
    <lineage>
        <taxon>Eukaryota</taxon>
        <taxon>Viridiplantae</taxon>
        <taxon>Streptophyta</taxon>
        <taxon>Embryophyta</taxon>
        <taxon>Tracheophyta</taxon>
        <taxon>Spermatophyta</taxon>
        <taxon>Magnoliopsida</taxon>
        <taxon>Liliopsida</taxon>
        <taxon>Poales</taxon>
        <taxon>Poaceae</taxon>
        <taxon>BOP clade</taxon>
        <taxon>Oryzoideae</taxon>
        <taxon>Oryzeae</taxon>
        <taxon>Oryzinae</taxon>
        <taxon>Leersia</taxon>
    </lineage>
</organism>
<keyword evidence="1" id="KW-0472">Membrane</keyword>
<dbReference type="AlphaFoldDB" id="A0A0D9XNE6"/>
<protein>
    <submittedName>
        <fullName evidence="2">Uncharacterized protein</fullName>
    </submittedName>
</protein>
<evidence type="ECO:0000313" key="3">
    <source>
        <dbReference type="Proteomes" id="UP000032180"/>
    </source>
</evidence>
<dbReference type="HOGENOM" id="CLU_2925911_0_0_1"/>
<name>A0A0D9XNE6_9ORYZ</name>
<dbReference type="Gramene" id="LPERR11G00910.2">
    <property type="protein sequence ID" value="LPERR11G00910.2"/>
    <property type="gene ID" value="LPERR11G00910"/>
</dbReference>
<keyword evidence="1" id="KW-0812">Transmembrane</keyword>
<feature type="transmembrane region" description="Helical" evidence="1">
    <location>
        <begin position="20"/>
        <end position="43"/>
    </location>
</feature>
<reference evidence="3" key="2">
    <citation type="submission" date="2013-12" db="EMBL/GenBank/DDBJ databases">
        <authorList>
            <person name="Yu Y."/>
            <person name="Lee S."/>
            <person name="de Baynast K."/>
            <person name="Wissotski M."/>
            <person name="Liu L."/>
            <person name="Talag J."/>
            <person name="Goicoechea J."/>
            <person name="Angelova A."/>
            <person name="Jetty R."/>
            <person name="Kudrna D."/>
            <person name="Golser W."/>
            <person name="Rivera L."/>
            <person name="Zhang J."/>
            <person name="Wing R."/>
        </authorList>
    </citation>
    <scope>NUCLEOTIDE SEQUENCE</scope>
</reference>
<reference evidence="2" key="3">
    <citation type="submission" date="2015-04" db="UniProtKB">
        <authorList>
            <consortium name="EnsemblPlants"/>
        </authorList>
    </citation>
    <scope>IDENTIFICATION</scope>
</reference>
<dbReference type="EnsemblPlants" id="LPERR11G00910.2">
    <property type="protein sequence ID" value="LPERR11G00910.2"/>
    <property type="gene ID" value="LPERR11G00910"/>
</dbReference>
<keyword evidence="1" id="KW-1133">Transmembrane helix</keyword>